<reference evidence="1 2" key="1">
    <citation type="journal article" date="2023" name="J. Hered.">
        <title>Chromosome-level genome of the wood stork (Mycteria americana) provides insight into avian chromosome evolution.</title>
        <authorList>
            <person name="Flamio R. Jr."/>
            <person name="Ramstad K.M."/>
        </authorList>
    </citation>
    <scope>NUCLEOTIDE SEQUENCE [LARGE SCALE GENOMIC DNA]</scope>
    <source>
        <strain evidence="1">JAX WOST 10</strain>
    </source>
</reference>
<keyword evidence="2" id="KW-1185">Reference proteome</keyword>
<evidence type="ECO:0000313" key="1">
    <source>
        <dbReference type="EMBL" id="KAK4831830.1"/>
    </source>
</evidence>
<comment type="caution">
    <text evidence="1">The sequence shown here is derived from an EMBL/GenBank/DDBJ whole genome shotgun (WGS) entry which is preliminary data.</text>
</comment>
<organism evidence="1 2">
    <name type="scientific">Mycteria americana</name>
    <name type="common">Wood stork</name>
    <dbReference type="NCBI Taxonomy" id="33587"/>
    <lineage>
        <taxon>Eukaryota</taxon>
        <taxon>Metazoa</taxon>
        <taxon>Chordata</taxon>
        <taxon>Craniata</taxon>
        <taxon>Vertebrata</taxon>
        <taxon>Euteleostomi</taxon>
        <taxon>Archelosauria</taxon>
        <taxon>Archosauria</taxon>
        <taxon>Dinosauria</taxon>
        <taxon>Saurischia</taxon>
        <taxon>Theropoda</taxon>
        <taxon>Coelurosauria</taxon>
        <taxon>Aves</taxon>
        <taxon>Neognathae</taxon>
        <taxon>Neoaves</taxon>
        <taxon>Aequornithes</taxon>
        <taxon>Ciconiiformes</taxon>
        <taxon>Ciconiidae</taxon>
        <taxon>Mycteria</taxon>
    </lineage>
</organism>
<dbReference type="GO" id="GO:0004190">
    <property type="term" value="F:aspartic-type endopeptidase activity"/>
    <property type="evidence" value="ECO:0007669"/>
    <property type="project" value="InterPro"/>
</dbReference>
<dbReference type="EMBL" id="JAUNZN010000001">
    <property type="protein sequence ID" value="KAK4831830.1"/>
    <property type="molecule type" value="Genomic_DNA"/>
</dbReference>
<dbReference type="InterPro" id="IPR021109">
    <property type="entry name" value="Peptidase_aspartic_dom_sf"/>
</dbReference>
<dbReference type="SUPFAM" id="SSF50630">
    <property type="entry name" value="Acid proteases"/>
    <property type="match status" value="1"/>
</dbReference>
<dbReference type="GO" id="GO:0006508">
    <property type="term" value="P:proteolysis"/>
    <property type="evidence" value="ECO:0007669"/>
    <property type="project" value="InterPro"/>
</dbReference>
<dbReference type="PROSITE" id="PS00141">
    <property type="entry name" value="ASP_PROTEASE"/>
    <property type="match status" value="1"/>
</dbReference>
<proteinExistence type="predicted"/>
<gene>
    <name evidence="1" type="ORF">QYF61_019588</name>
</gene>
<dbReference type="Proteomes" id="UP001333110">
    <property type="component" value="Unassembled WGS sequence"/>
</dbReference>
<dbReference type="AlphaFoldDB" id="A0AAN7S8Z7"/>
<dbReference type="InterPro" id="IPR001969">
    <property type="entry name" value="Aspartic_peptidase_AS"/>
</dbReference>
<evidence type="ECO:0000313" key="2">
    <source>
        <dbReference type="Proteomes" id="UP001333110"/>
    </source>
</evidence>
<sequence>MQHQDLPSALEPFLANALCCRPASSSQFQRLALDQVQSSLNSNQTREMHWLASQVEERNNRVYWAVWIQWPGTSDPQEYKALVDTGAQRTLVPSSYKGAEPICISGVTGGSQHLNAPSILGIDCLRRGYFKDPKGYWWAFGIAALETEEIKELSTLPSLSEDPSVVGLLRVEEQQVPIATTTVHWW</sequence>
<name>A0AAN7S8Z7_MYCAM</name>
<accession>A0AAN7S8Z7</accession>
<protein>
    <submittedName>
        <fullName evidence="1">Uncharacterized protein</fullName>
    </submittedName>
</protein>